<dbReference type="InterPro" id="IPR020422">
    <property type="entry name" value="TYR_PHOSPHATASE_DUAL_dom"/>
</dbReference>
<dbReference type="PROSITE" id="PS50056">
    <property type="entry name" value="TYR_PHOSPHATASE_2"/>
    <property type="match status" value="1"/>
</dbReference>
<feature type="domain" description="Tyrosine specific protein phosphatases" evidence="11">
    <location>
        <begin position="93"/>
        <end position="159"/>
    </location>
</feature>
<dbReference type="InterPro" id="IPR003595">
    <property type="entry name" value="Tyr_Pase_cat"/>
</dbReference>
<keyword evidence="5" id="KW-0904">Protein phosphatase</keyword>
<feature type="domain" description="Tyrosine-protein phosphatase" evidence="10">
    <location>
        <begin position="19"/>
        <end position="172"/>
    </location>
</feature>
<evidence type="ECO:0000259" key="11">
    <source>
        <dbReference type="PROSITE" id="PS50056"/>
    </source>
</evidence>
<gene>
    <name evidence="12" type="primary">100632039</name>
</gene>
<reference evidence="12" key="2">
    <citation type="submission" date="2017-05" db="UniProtKB">
        <authorList>
            <consortium name="EnsemblMetazoa"/>
        </authorList>
    </citation>
    <scope>IDENTIFICATION</scope>
</reference>
<dbReference type="Pfam" id="PF00102">
    <property type="entry name" value="Y_phosphatase"/>
    <property type="match status" value="1"/>
</dbReference>
<dbReference type="Gene3D" id="3.90.190.10">
    <property type="entry name" value="Protein tyrosine phosphatase superfamily"/>
    <property type="match status" value="1"/>
</dbReference>
<dbReference type="EC" id="3.1.3.48" evidence="2"/>
<comment type="catalytic activity">
    <reaction evidence="9">
        <text>O-phospho-L-tyrosyl-[protein] + H2O = L-tyrosyl-[protein] + phosphate</text>
        <dbReference type="Rhea" id="RHEA:10684"/>
        <dbReference type="Rhea" id="RHEA-COMP:10136"/>
        <dbReference type="Rhea" id="RHEA-COMP:20101"/>
        <dbReference type="ChEBI" id="CHEBI:15377"/>
        <dbReference type="ChEBI" id="CHEBI:43474"/>
        <dbReference type="ChEBI" id="CHEBI:46858"/>
        <dbReference type="ChEBI" id="CHEBI:61978"/>
        <dbReference type="EC" id="3.1.3.48"/>
    </reaction>
</comment>
<dbReference type="OrthoDB" id="5632at2759"/>
<dbReference type="GO" id="GO:0005737">
    <property type="term" value="C:cytoplasm"/>
    <property type="evidence" value="ECO:0007669"/>
    <property type="project" value="UniProtKB-ARBA"/>
</dbReference>
<dbReference type="AlphaFoldDB" id="A0A1X7ULP7"/>
<dbReference type="OMA" id="IQVHGWT"/>
<proteinExistence type="inferred from homology"/>
<dbReference type="SMART" id="SM00404">
    <property type="entry name" value="PTPc_motif"/>
    <property type="match status" value="1"/>
</dbReference>
<dbReference type="SUPFAM" id="SSF52799">
    <property type="entry name" value="(Phosphotyrosine protein) phosphatases II"/>
    <property type="match status" value="1"/>
</dbReference>
<keyword evidence="8" id="KW-0636">Prenylation</keyword>
<evidence type="ECO:0000313" key="13">
    <source>
        <dbReference type="Proteomes" id="UP000007879"/>
    </source>
</evidence>
<evidence type="ECO:0000256" key="5">
    <source>
        <dbReference type="ARBA" id="ARBA00022912"/>
    </source>
</evidence>
<evidence type="ECO:0000256" key="2">
    <source>
        <dbReference type="ARBA" id="ARBA00013064"/>
    </source>
</evidence>
<evidence type="ECO:0000256" key="6">
    <source>
        <dbReference type="ARBA" id="ARBA00023157"/>
    </source>
</evidence>
<keyword evidence="7" id="KW-0449">Lipoprotein</keyword>
<evidence type="ECO:0000256" key="3">
    <source>
        <dbReference type="ARBA" id="ARBA00022481"/>
    </source>
</evidence>
<dbReference type="PANTHER" id="PTHR23339">
    <property type="entry name" value="TYROSINE SPECIFIC PROTEIN PHOSPHATASE AND DUAL SPECIFICITY PROTEIN PHOSPHATASE"/>
    <property type="match status" value="1"/>
</dbReference>
<comment type="similarity">
    <text evidence="1">Belongs to the protein-tyrosine phosphatase family.</text>
</comment>
<keyword evidence="4" id="KW-0378">Hydrolase</keyword>
<evidence type="ECO:0000256" key="8">
    <source>
        <dbReference type="ARBA" id="ARBA00023289"/>
    </source>
</evidence>
<dbReference type="STRING" id="400682.A0A1X7ULP7"/>
<sequence>MAASNHVSGKPHRSFTAGAPSLIEYKQQKFLIINNPTSATLPNFINELEKNQAKIVVRCCEPSYSSEPLKAKGIDVIDLQFDDGGSPPEDIIRQWLVIVKDTFEKSPNCSLAVHCVAGLGRAPVLVAIALIEKGMKYHEAVDFIRNKRRGAINKRQLDFLENYKSKDGKCRIM</sequence>
<dbReference type="GO" id="GO:0004725">
    <property type="term" value="F:protein tyrosine phosphatase activity"/>
    <property type="evidence" value="ECO:0007669"/>
    <property type="project" value="UniProtKB-EC"/>
</dbReference>
<dbReference type="PROSITE" id="PS50054">
    <property type="entry name" value="TYR_PHOSPHATASE_DUAL"/>
    <property type="match status" value="1"/>
</dbReference>
<evidence type="ECO:0000256" key="1">
    <source>
        <dbReference type="ARBA" id="ARBA00009580"/>
    </source>
</evidence>
<dbReference type="Proteomes" id="UP000007879">
    <property type="component" value="Unassembled WGS sequence"/>
</dbReference>
<dbReference type="InParanoid" id="A0A1X7ULP7"/>
<evidence type="ECO:0000256" key="4">
    <source>
        <dbReference type="ARBA" id="ARBA00022801"/>
    </source>
</evidence>
<keyword evidence="3" id="KW-0488">Methylation</keyword>
<dbReference type="FunCoup" id="A0A1X7ULP7">
    <property type="interactions" value="322"/>
</dbReference>
<dbReference type="EnsemblMetazoa" id="Aqu2.1.28683_001">
    <property type="protein sequence ID" value="Aqu2.1.28683_001"/>
    <property type="gene ID" value="Aqu2.1.28683"/>
</dbReference>
<dbReference type="InterPro" id="IPR000242">
    <property type="entry name" value="PTP_cat"/>
</dbReference>
<dbReference type="KEGG" id="aqu:100632039"/>
<dbReference type="EnsemblMetazoa" id="XM_003387422.3">
    <property type="protein sequence ID" value="XP_003387470.1"/>
    <property type="gene ID" value="LOC100632039"/>
</dbReference>
<name>A0A1X7ULP7_AMPQE</name>
<dbReference type="InterPro" id="IPR029021">
    <property type="entry name" value="Prot-tyrosine_phosphatase-like"/>
</dbReference>
<keyword evidence="6" id="KW-1015">Disulfide bond</keyword>
<dbReference type="InterPro" id="IPR050561">
    <property type="entry name" value="PTP"/>
</dbReference>
<reference evidence="13" key="1">
    <citation type="journal article" date="2010" name="Nature">
        <title>The Amphimedon queenslandica genome and the evolution of animal complexity.</title>
        <authorList>
            <person name="Srivastava M."/>
            <person name="Simakov O."/>
            <person name="Chapman J."/>
            <person name="Fahey B."/>
            <person name="Gauthier M.E."/>
            <person name="Mitros T."/>
            <person name="Richards G.S."/>
            <person name="Conaco C."/>
            <person name="Dacre M."/>
            <person name="Hellsten U."/>
            <person name="Larroux C."/>
            <person name="Putnam N.H."/>
            <person name="Stanke M."/>
            <person name="Adamska M."/>
            <person name="Darling A."/>
            <person name="Degnan S.M."/>
            <person name="Oakley T.H."/>
            <person name="Plachetzki D.C."/>
            <person name="Zhai Y."/>
            <person name="Adamski M."/>
            <person name="Calcino A."/>
            <person name="Cummins S.F."/>
            <person name="Goodstein D.M."/>
            <person name="Harris C."/>
            <person name="Jackson D.J."/>
            <person name="Leys S.P."/>
            <person name="Shu S."/>
            <person name="Woodcroft B.J."/>
            <person name="Vervoort M."/>
            <person name="Kosik K.S."/>
            <person name="Manning G."/>
            <person name="Degnan B.M."/>
            <person name="Rokhsar D.S."/>
        </authorList>
    </citation>
    <scope>NUCLEOTIDE SEQUENCE [LARGE SCALE GENOMIC DNA]</scope>
</reference>
<dbReference type="eggNOG" id="KOG2836">
    <property type="taxonomic scope" value="Eukaryota"/>
</dbReference>
<evidence type="ECO:0000256" key="7">
    <source>
        <dbReference type="ARBA" id="ARBA00023288"/>
    </source>
</evidence>
<dbReference type="CDD" id="cd14500">
    <property type="entry name" value="PTP-IVa"/>
    <property type="match status" value="1"/>
</dbReference>
<accession>A0A1X7ULP7</accession>
<dbReference type="InterPro" id="IPR000387">
    <property type="entry name" value="Tyr_Pase_dom"/>
</dbReference>
<dbReference type="FunFam" id="3.90.190.10:FF:000086">
    <property type="entry name" value="Protein tyrosine phosphatase-like protein"/>
    <property type="match status" value="1"/>
</dbReference>
<evidence type="ECO:0000313" key="12">
    <source>
        <dbReference type="EnsemblMetazoa" id="Aqu2.1.28683_001"/>
    </source>
</evidence>
<evidence type="ECO:0000259" key="10">
    <source>
        <dbReference type="PROSITE" id="PS50054"/>
    </source>
</evidence>
<protein>
    <recommendedName>
        <fullName evidence="2">protein-tyrosine-phosphatase</fullName>
        <ecNumber evidence="2">3.1.3.48</ecNumber>
    </recommendedName>
</protein>
<evidence type="ECO:0000256" key="9">
    <source>
        <dbReference type="ARBA" id="ARBA00051722"/>
    </source>
</evidence>
<keyword evidence="13" id="KW-1185">Reference proteome</keyword>
<organism evidence="12">
    <name type="scientific">Amphimedon queenslandica</name>
    <name type="common">Sponge</name>
    <dbReference type="NCBI Taxonomy" id="400682"/>
    <lineage>
        <taxon>Eukaryota</taxon>
        <taxon>Metazoa</taxon>
        <taxon>Porifera</taxon>
        <taxon>Demospongiae</taxon>
        <taxon>Heteroscleromorpha</taxon>
        <taxon>Haplosclerida</taxon>
        <taxon>Niphatidae</taxon>
        <taxon>Amphimedon</taxon>
    </lineage>
</organism>